<feature type="compositionally biased region" description="Polar residues" evidence="3">
    <location>
        <begin position="155"/>
        <end position="166"/>
    </location>
</feature>
<dbReference type="SMART" id="SM00239">
    <property type="entry name" value="C2"/>
    <property type="match status" value="1"/>
</dbReference>
<evidence type="ECO:0000313" key="5">
    <source>
        <dbReference type="EMBL" id="KAL0347830.1"/>
    </source>
</evidence>
<evidence type="ECO:0000256" key="3">
    <source>
        <dbReference type="SAM" id="MobiDB-lite"/>
    </source>
</evidence>
<dbReference type="PANTHER" id="PTHR46502:SF2">
    <property type="entry name" value="16 KDA PHLOEM PROTEIN 2"/>
    <property type="match status" value="1"/>
</dbReference>
<accession>A0AAW2NY18</accession>
<reference evidence="5" key="1">
    <citation type="submission" date="2020-06" db="EMBL/GenBank/DDBJ databases">
        <authorList>
            <person name="Li T."/>
            <person name="Hu X."/>
            <person name="Zhang T."/>
            <person name="Song X."/>
            <person name="Zhang H."/>
            <person name="Dai N."/>
            <person name="Sheng W."/>
            <person name="Hou X."/>
            <person name="Wei L."/>
        </authorList>
    </citation>
    <scope>NUCLEOTIDE SEQUENCE</scope>
    <source>
        <strain evidence="5">KEN8</strain>
        <tissue evidence="5">Leaf</tissue>
    </source>
</reference>
<dbReference type="PROSITE" id="PS50004">
    <property type="entry name" value="C2"/>
    <property type="match status" value="1"/>
</dbReference>
<gene>
    <name evidence="5" type="ORF">Scaly_1799000</name>
</gene>
<dbReference type="Pfam" id="PF00168">
    <property type="entry name" value="C2"/>
    <property type="match status" value="1"/>
</dbReference>
<comment type="caution">
    <text evidence="5">The sequence shown here is derived from an EMBL/GenBank/DDBJ whole genome shotgun (WGS) entry which is preliminary data.</text>
</comment>
<sequence>MSRGTLEVLLVSAKGLDDTDFLSSMDPYAIITCRTQEKKSSVASGAGSSPEWNETFLFTVSGGVTELKIKILDKDTFTDDDFVGEATIPLEPVFAAESVPPTSYSIVKDQEYRGEIRVGLKFTHHQAVTVTGHRWVAVAAAKTLGDGEVTQIWATSPSPLQRGATSPSPPSERAAAQIRSNAASDLGGRRRPRLCARFWAPFFSVDDEAADGEEDVYKKKRLIALDWAAARRRRLCAEVLGAMVARCRVVFSFGDEAADGRRRRRRRQTFFLKNK</sequence>
<keyword evidence="1" id="KW-0479">Metal-binding</keyword>
<reference evidence="5" key="2">
    <citation type="journal article" date="2024" name="Plant">
        <title>Genomic evolution and insights into agronomic trait innovations of Sesamum species.</title>
        <authorList>
            <person name="Miao H."/>
            <person name="Wang L."/>
            <person name="Qu L."/>
            <person name="Liu H."/>
            <person name="Sun Y."/>
            <person name="Le M."/>
            <person name="Wang Q."/>
            <person name="Wei S."/>
            <person name="Zheng Y."/>
            <person name="Lin W."/>
            <person name="Duan Y."/>
            <person name="Cao H."/>
            <person name="Xiong S."/>
            <person name="Wang X."/>
            <person name="Wei L."/>
            <person name="Li C."/>
            <person name="Ma Q."/>
            <person name="Ju M."/>
            <person name="Zhao R."/>
            <person name="Li G."/>
            <person name="Mu C."/>
            <person name="Tian Q."/>
            <person name="Mei H."/>
            <person name="Zhang T."/>
            <person name="Gao T."/>
            <person name="Zhang H."/>
        </authorList>
    </citation>
    <scope>NUCLEOTIDE SEQUENCE</scope>
    <source>
        <strain evidence="5">KEN8</strain>
    </source>
</reference>
<evidence type="ECO:0000259" key="4">
    <source>
        <dbReference type="PROSITE" id="PS50004"/>
    </source>
</evidence>
<evidence type="ECO:0000256" key="2">
    <source>
        <dbReference type="ARBA" id="ARBA00022837"/>
    </source>
</evidence>
<dbReference type="InterPro" id="IPR035892">
    <property type="entry name" value="C2_domain_sf"/>
</dbReference>
<protein>
    <submittedName>
        <fullName evidence="5">Phloem protein 2</fullName>
    </submittedName>
</protein>
<proteinExistence type="predicted"/>
<dbReference type="InterPro" id="IPR000008">
    <property type="entry name" value="C2_dom"/>
</dbReference>
<dbReference type="PANTHER" id="PTHR46502">
    <property type="entry name" value="C2 DOMAIN-CONTAINING"/>
    <property type="match status" value="1"/>
</dbReference>
<dbReference type="GO" id="GO:0046872">
    <property type="term" value="F:metal ion binding"/>
    <property type="evidence" value="ECO:0007669"/>
    <property type="project" value="UniProtKB-KW"/>
</dbReference>
<feature type="region of interest" description="Disordered" evidence="3">
    <location>
        <begin position="155"/>
        <end position="187"/>
    </location>
</feature>
<dbReference type="SUPFAM" id="SSF49562">
    <property type="entry name" value="C2 domain (Calcium/lipid-binding domain, CaLB)"/>
    <property type="match status" value="1"/>
</dbReference>
<dbReference type="AlphaFoldDB" id="A0AAW2NY18"/>
<dbReference type="Gene3D" id="2.60.40.150">
    <property type="entry name" value="C2 domain"/>
    <property type="match status" value="1"/>
</dbReference>
<feature type="domain" description="C2" evidence="4">
    <location>
        <begin position="1"/>
        <end position="103"/>
    </location>
</feature>
<name>A0AAW2NY18_9LAMI</name>
<dbReference type="EMBL" id="JACGWM010000010">
    <property type="protein sequence ID" value="KAL0347830.1"/>
    <property type="molecule type" value="Genomic_DNA"/>
</dbReference>
<keyword evidence="2" id="KW-0106">Calcium</keyword>
<organism evidence="5">
    <name type="scientific">Sesamum calycinum</name>
    <dbReference type="NCBI Taxonomy" id="2727403"/>
    <lineage>
        <taxon>Eukaryota</taxon>
        <taxon>Viridiplantae</taxon>
        <taxon>Streptophyta</taxon>
        <taxon>Embryophyta</taxon>
        <taxon>Tracheophyta</taxon>
        <taxon>Spermatophyta</taxon>
        <taxon>Magnoliopsida</taxon>
        <taxon>eudicotyledons</taxon>
        <taxon>Gunneridae</taxon>
        <taxon>Pentapetalae</taxon>
        <taxon>asterids</taxon>
        <taxon>lamiids</taxon>
        <taxon>Lamiales</taxon>
        <taxon>Pedaliaceae</taxon>
        <taxon>Sesamum</taxon>
    </lineage>
</organism>
<evidence type="ECO:0000256" key="1">
    <source>
        <dbReference type="ARBA" id="ARBA00022723"/>
    </source>
</evidence>